<dbReference type="PROSITE" id="PS00455">
    <property type="entry name" value="AMP_BINDING"/>
    <property type="match status" value="1"/>
</dbReference>
<sequence>MERYQPPPSSQPPERFGLRMSVTASIAHNITPLTPVSFLTRAALIVPNKIALVHPERGVRFTYAQWAARILSLTFAIRNTPGWRRGERVAIIAPNTPMILEAHYAILAAGGIDTPLNIRNNEREIEYVLGHSGARLILVDEEFAHLIPKQLPSGVHVIVSRDTGGTKGVQESADAYEAFLDGGRKIWAQAEEDERKRYGPKAKKGWELLDIVENENEACALCYTSGTTGRPKGVLTSHRGSYLAAVANAFEAQLTGESVYLWVLPAFHAAGWTFPWAVTAALGTHYILRRVDNNQIWDALNHGGVTHYCGAPTVQIGLVNHPKAKKLDRVVKVAIAASAPTADLLAKMEALNLEPVHVYGQTENYGPFARRYREPSWSDLAVEERARLMARQGHGFLVVDEVRVVRRPSDDSSPATGKDERELIDVERDGKEIGEIIMRGNLAMLEYYNDADATAKTIKHGWLHTGDLAVRFPGGEVAIADRSKDIIISGGENISSLMVEQELADHADVLEVCVVARPHERWGEVGHAFVVLKEGRKGNIDKEALRAHCRSRMSKFAVPAYIDIVDELPKTSTGKVQKNVLRARLAKL</sequence>
<dbReference type="GO" id="GO:0006631">
    <property type="term" value="P:fatty acid metabolic process"/>
    <property type="evidence" value="ECO:0007669"/>
    <property type="project" value="UniProtKB-KW"/>
</dbReference>
<dbReference type="InterPro" id="IPR020845">
    <property type="entry name" value="AMP-binding_CS"/>
</dbReference>
<evidence type="ECO:0000256" key="4">
    <source>
        <dbReference type="ARBA" id="ARBA00023098"/>
    </source>
</evidence>
<dbReference type="Pfam" id="PF13193">
    <property type="entry name" value="AMP-binding_C"/>
    <property type="match status" value="1"/>
</dbReference>
<dbReference type="AlphaFoldDB" id="A0A316YRW8"/>
<dbReference type="GO" id="GO:0016874">
    <property type="term" value="F:ligase activity"/>
    <property type="evidence" value="ECO:0007669"/>
    <property type="project" value="UniProtKB-KW"/>
</dbReference>
<dbReference type="RefSeq" id="XP_025379179.1">
    <property type="nucleotide sequence ID" value="XM_025521214.1"/>
</dbReference>
<protein>
    <submittedName>
        <fullName evidence="7">Acetyl-CoA synthetase-like protein</fullName>
    </submittedName>
</protein>
<evidence type="ECO:0000256" key="3">
    <source>
        <dbReference type="ARBA" id="ARBA00022832"/>
    </source>
</evidence>
<keyword evidence="2" id="KW-0436">Ligase</keyword>
<comment type="similarity">
    <text evidence="1">Belongs to the ATP-dependent AMP-binding enzyme family.</text>
</comment>
<dbReference type="Pfam" id="PF00501">
    <property type="entry name" value="AMP-binding"/>
    <property type="match status" value="1"/>
</dbReference>
<reference evidence="7 8" key="1">
    <citation type="journal article" date="2018" name="Mol. Biol. Evol.">
        <title>Broad Genomic Sampling Reveals a Smut Pathogenic Ancestry of the Fungal Clade Ustilaginomycotina.</title>
        <authorList>
            <person name="Kijpornyongpan T."/>
            <person name="Mondo S.J."/>
            <person name="Barry K."/>
            <person name="Sandor L."/>
            <person name="Lee J."/>
            <person name="Lipzen A."/>
            <person name="Pangilinan J."/>
            <person name="LaButti K."/>
            <person name="Hainaut M."/>
            <person name="Henrissat B."/>
            <person name="Grigoriev I.V."/>
            <person name="Spatafora J.W."/>
            <person name="Aime M.C."/>
        </authorList>
    </citation>
    <scope>NUCLEOTIDE SEQUENCE [LARGE SCALE GENOMIC DNA]</scope>
    <source>
        <strain evidence="7 8">MCA 4198</strain>
    </source>
</reference>
<evidence type="ECO:0000256" key="1">
    <source>
        <dbReference type="ARBA" id="ARBA00006432"/>
    </source>
</evidence>
<dbReference type="Gene3D" id="3.30.300.30">
    <property type="match status" value="1"/>
</dbReference>
<keyword evidence="8" id="KW-1185">Reference proteome</keyword>
<dbReference type="Proteomes" id="UP000245768">
    <property type="component" value="Unassembled WGS sequence"/>
</dbReference>
<dbReference type="InterPro" id="IPR025110">
    <property type="entry name" value="AMP-bd_C"/>
</dbReference>
<dbReference type="EMBL" id="KZ819635">
    <property type="protein sequence ID" value="PWN91981.1"/>
    <property type="molecule type" value="Genomic_DNA"/>
</dbReference>
<name>A0A316YRW8_9BASI</name>
<dbReference type="InterPro" id="IPR000873">
    <property type="entry name" value="AMP-dep_synth/lig_dom"/>
</dbReference>
<dbReference type="Gene3D" id="3.40.50.12780">
    <property type="entry name" value="N-terminal domain of ligase-like"/>
    <property type="match status" value="1"/>
</dbReference>
<evidence type="ECO:0000256" key="2">
    <source>
        <dbReference type="ARBA" id="ARBA00022598"/>
    </source>
</evidence>
<evidence type="ECO:0000259" key="6">
    <source>
        <dbReference type="Pfam" id="PF13193"/>
    </source>
</evidence>
<keyword evidence="3" id="KW-0276">Fatty acid metabolism</keyword>
<feature type="domain" description="AMP-dependent synthetase/ligase" evidence="5">
    <location>
        <begin position="43"/>
        <end position="448"/>
    </location>
</feature>
<dbReference type="GeneID" id="37043130"/>
<dbReference type="InParanoid" id="A0A316YRW8"/>
<dbReference type="PANTHER" id="PTHR43859:SF4">
    <property type="entry name" value="BUTANOATE--COA LIGASE AAE1-RELATED"/>
    <property type="match status" value="1"/>
</dbReference>
<keyword evidence="4" id="KW-0443">Lipid metabolism</keyword>
<dbReference type="STRING" id="215250.A0A316YRW8"/>
<dbReference type="PANTHER" id="PTHR43859">
    <property type="entry name" value="ACYL-ACTIVATING ENZYME"/>
    <property type="match status" value="1"/>
</dbReference>
<accession>A0A316YRW8</accession>
<evidence type="ECO:0000259" key="5">
    <source>
        <dbReference type="Pfam" id="PF00501"/>
    </source>
</evidence>
<gene>
    <name evidence="7" type="ORF">FA10DRAFT_265795</name>
</gene>
<dbReference type="InterPro" id="IPR042099">
    <property type="entry name" value="ANL_N_sf"/>
</dbReference>
<evidence type="ECO:0000313" key="8">
    <source>
        <dbReference type="Proteomes" id="UP000245768"/>
    </source>
</evidence>
<dbReference type="InterPro" id="IPR045851">
    <property type="entry name" value="AMP-bd_C_sf"/>
</dbReference>
<dbReference type="FunFam" id="3.30.300.30:FF:000008">
    <property type="entry name" value="2,3-dihydroxybenzoate-AMP ligase"/>
    <property type="match status" value="1"/>
</dbReference>
<dbReference type="SUPFAM" id="SSF56801">
    <property type="entry name" value="Acetyl-CoA synthetase-like"/>
    <property type="match status" value="1"/>
</dbReference>
<proteinExistence type="inferred from homology"/>
<organism evidence="7 8">
    <name type="scientific">Acaromyces ingoldii</name>
    <dbReference type="NCBI Taxonomy" id="215250"/>
    <lineage>
        <taxon>Eukaryota</taxon>
        <taxon>Fungi</taxon>
        <taxon>Dikarya</taxon>
        <taxon>Basidiomycota</taxon>
        <taxon>Ustilaginomycotina</taxon>
        <taxon>Exobasidiomycetes</taxon>
        <taxon>Exobasidiales</taxon>
        <taxon>Cryptobasidiaceae</taxon>
        <taxon>Acaromyces</taxon>
    </lineage>
</organism>
<feature type="domain" description="AMP-binding enzyme C-terminal" evidence="6">
    <location>
        <begin position="499"/>
        <end position="575"/>
    </location>
</feature>
<evidence type="ECO:0000313" key="7">
    <source>
        <dbReference type="EMBL" id="PWN91981.1"/>
    </source>
</evidence>
<dbReference type="OrthoDB" id="10253115at2759"/>